<dbReference type="InterPro" id="IPR008979">
    <property type="entry name" value="Galactose-bd-like_sf"/>
</dbReference>
<name>A0A1I6FDN3_9PSEU</name>
<dbReference type="InterPro" id="IPR000421">
    <property type="entry name" value="FA58C"/>
</dbReference>
<reference evidence="7" key="1">
    <citation type="submission" date="2016-10" db="EMBL/GenBank/DDBJ databases">
        <authorList>
            <person name="Varghese N."/>
            <person name="Submissions S."/>
        </authorList>
    </citation>
    <scope>NUCLEOTIDE SEQUENCE [LARGE SCALE GENOMIC DNA]</scope>
    <source>
        <strain evidence="7">DSM 44232</strain>
    </source>
</reference>
<dbReference type="AlphaFoldDB" id="A0A1I6FDN3"/>
<dbReference type="PROSITE" id="PS50240">
    <property type="entry name" value="TRYPSIN_DOM"/>
    <property type="match status" value="1"/>
</dbReference>
<evidence type="ECO:0000256" key="2">
    <source>
        <dbReference type="ARBA" id="ARBA00023157"/>
    </source>
</evidence>
<gene>
    <name evidence="6" type="ORF">SAMN04488564_111307</name>
</gene>
<dbReference type="InterPro" id="IPR050430">
    <property type="entry name" value="Peptidase_S1"/>
</dbReference>
<dbReference type="PROSITE" id="PS50022">
    <property type="entry name" value="FA58C_3"/>
    <property type="match status" value="1"/>
</dbReference>
<feature type="signal peptide" evidence="3">
    <location>
        <begin position="1"/>
        <end position="27"/>
    </location>
</feature>
<protein>
    <submittedName>
        <fullName evidence="6">F5/8 type C domain-containing protein</fullName>
    </submittedName>
</protein>
<dbReference type="SUPFAM" id="SSF50494">
    <property type="entry name" value="Trypsin-like serine proteases"/>
    <property type="match status" value="1"/>
</dbReference>
<evidence type="ECO:0000313" key="7">
    <source>
        <dbReference type="Proteomes" id="UP000198583"/>
    </source>
</evidence>
<evidence type="ECO:0000256" key="3">
    <source>
        <dbReference type="SAM" id="SignalP"/>
    </source>
</evidence>
<feature type="chain" id="PRO_5011647945" evidence="3">
    <location>
        <begin position="28"/>
        <end position="395"/>
    </location>
</feature>
<feature type="domain" description="F5/8 type C" evidence="4">
    <location>
        <begin position="247"/>
        <end position="395"/>
    </location>
</feature>
<feature type="domain" description="Peptidase S1" evidence="5">
    <location>
        <begin position="38"/>
        <end position="249"/>
    </location>
</feature>
<keyword evidence="2" id="KW-1015">Disulfide bond</keyword>
<evidence type="ECO:0000313" key="6">
    <source>
        <dbReference type="EMBL" id="SFR27867.1"/>
    </source>
</evidence>
<dbReference type="Pfam" id="PF00754">
    <property type="entry name" value="F5_F8_type_C"/>
    <property type="match status" value="1"/>
</dbReference>
<accession>A0A1I6FDN3</accession>
<sequence>MRGLVKCLLAAVAVLSLAGSAVTTATAQEQPGPLTPNIIGGVDATENYSFIASMQGNSGGHFCGGALIRPTWVLTAKHCMAGEVPSGVQIRIGSNNRNSGGTVARVRRWVDHGNADTSLVELTAPVTQQPISIAPVVAAGTTVRLLGWGATTCNPGGGCGGAPTNLRQVEVPVLPDSACGTDQWVICLDNKDGKSACYGDSGGPLLVGTPGNWRLGGDTSGGPGVCGSADFYYAELQGSVHTWINSVAGPDGGPPAGNNLALNKPATGTAACNANEGPAKAVNGSVSGGVTDKWCSVAGTKSLQVDLGSSHALKKLVVRHASAGGESATFNTRDFDLAVSADGTTWTTVATVRGNTSGVTEHAIANSARHIRLTVVTGAQSGGNVARVYEFEAYA</sequence>
<dbReference type="SUPFAM" id="SSF49785">
    <property type="entry name" value="Galactose-binding domain-like"/>
    <property type="match status" value="1"/>
</dbReference>
<dbReference type="RefSeq" id="WP_218164657.1">
    <property type="nucleotide sequence ID" value="NZ_FOYL01000011.1"/>
</dbReference>
<keyword evidence="3" id="KW-0732">Signal</keyword>
<dbReference type="PROSITE" id="PS00135">
    <property type="entry name" value="TRYPSIN_SER"/>
    <property type="match status" value="1"/>
</dbReference>
<evidence type="ECO:0000259" key="5">
    <source>
        <dbReference type="PROSITE" id="PS50240"/>
    </source>
</evidence>
<dbReference type="InterPro" id="IPR001314">
    <property type="entry name" value="Peptidase_S1A"/>
</dbReference>
<dbReference type="InterPro" id="IPR001254">
    <property type="entry name" value="Trypsin_dom"/>
</dbReference>
<dbReference type="EMBL" id="FOYL01000011">
    <property type="protein sequence ID" value="SFR27867.1"/>
    <property type="molecule type" value="Genomic_DNA"/>
</dbReference>
<dbReference type="PANTHER" id="PTHR24276:SF91">
    <property type="entry name" value="AT26814P-RELATED"/>
    <property type="match status" value="1"/>
</dbReference>
<dbReference type="PRINTS" id="PR00722">
    <property type="entry name" value="CHYMOTRYPSIN"/>
</dbReference>
<evidence type="ECO:0000259" key="4">
    <source>
        <dbReference type="PROSITE" id="PS50022"/>
    </source>
</evidence>
<organism evidence="6 7">
    <name type="scientific">Lentzea waywayandensis</name>
    <dbReference type="NCBI Taxonomy" id="84724"/>
    <lineage>
        <taxon>Bacteria</taxon>
        <taxon>Bacillati</taxon>
        <taxon>Actinomycetota</taxon>
        <taxon>Actinomycetes</taxon>
        <taxon>Pseudonocardiales</taxon>
        <taxon>Pseudonocardiaceae</taxon>
        <taxon>Lentzea</taxon>
    </lineage>
</organism>
<dbReference type="Pfam" id="PF00089">
    <property type="entry name" value="Trypsin"/>
    <property type="match status" value="1"/>
</dbReference>
<dbReference type="InterPro" id="IPR009003">
    <property type="entry name" value="Peptidase_S1_PA"/>
</dbReference>
<dbReference type="InterPro" id="IPR033116">
    <property type="entry name" value="TRYPSIN_SER"/>
</dbReference>
<comment type="similarity">
    <text evidence="1">Belongs to the peptidase S1 family.</text>
</comment>
<keyword evidence="7" id="KW-1185">Reference proteome</keyword>
<dbReference type="GO" id="GO:0006508">
    <property type="term" value="P:proteolysis"/>
    <property type="evidence" value="ECO:0007669"/>
    <property type="project" value="InterPro"/>
</dbReference>
<dbReference type="CDD" id="cd00190">
    <property type="entry name" value="Tryp_SPc"/>
    <property type="match status" value="1"/>
</dbReference>
<dbReference type="GO" id="GO:0004252">
    <property type="term" value="F:serine-type endopeptidase activity"/>
    <property type="evidence" value="ECO:0007669"/>
    <property type="project" value="InterPro"/>
</dbReference>
<dbReference type="SMART" id="SM00020">
    <property type="entry name" value="Tryp_SPc"/>
    <property type="match status" value="1"/>
</dbReference>
<proteinExistence type="inferred from homology"/>
<dbReference type="Gene3D" id="2.60.120.260">
    <property type="entry name" value="Galactose-binding domain-like"/>
    <property type="match status" value="1"/>
</dbReference>
<dbReference type="Proteomes" id="UP000198583">
    <property type="component" value="Unassembled WGS sequence"/>
</dbReference>
<dbReference type="InterPro" id="IPR043504">
    <property type="entry name" value="Peptidase_S1_PA_chymotrypsin"/>
</dbReference>
<dbReference type="STRING" id="84724.SAMN04488564_111307"/>
<dbReference type="Gene3D" id="2.40.10.10">
    <property type="entry name" value="Trypsin-like serine proteases"/>
    <property type="match status" value="1"/>
</dbReference>
<dbReference type="PANTHER" id="PTHR24276">
    <property type="entry name" value="POLYSERASE-RELATED"/>
    <property type="match status" value="1"/>
</dbReference>
<evidence type="ECO:0000256" key="1">
    <source>
        <dbReference type="ARBA" id="ARBA00007664"/>
    </source>
</evidence>